<evidence type="ECO:0000313" key="1">
    <source>
        <dbReference type="EMBL" id="QOR44966.1"/>
    </source>
</evidence>
<proteinExistence type="predicted"/>
<reference evidence="1 2" key="1">
    <citation type="submission" date="2020-10" db="EMBL/GenBank/DDBJ databases">
        <title>Trueperella pecoris sp. nov. isolated from bovine and porcine specimens.</title>
        <authorList>
            <person name="Schoenecker L."/>
            <person name="Schnydrig P."/>
            <person name="Brodard I."/>
            <person name="Thomann A."/>
            <person name="Hemphill A."/>
            <person name="Rodriguez-Campos S."/>
            <person name="Perreten V."/>
            <person name="Jores J."/>
            <person name="Kittl S."/>
        </authorList>
    </citation>
    <scope>NUCLEOTIDE SEQUENCE [LARGE SCALE GENOMIC DNA]</scope>
    <source>
        <strain evidence="1 2">15A0121</strain>
    </source>
</reference>
<dbReference type="RefSeq" id="WP_197550759.1">
    <property type="nucleotide sequence ID" value="NZ_CP063213.1"/>
</dbReference>
<accession>A0A7M1QSY1</accession>
<dbReference type="AlphaFoldDB" id="A0A7M1QSY1"/>
<organism evidence="1 2">
    <name type="scientific">Trueperella pecoris</name>
    <dbReference type="NCBI Taxonomy" id="2733571"/>
    <lineage>
        <taxon>Bacteria</taxon>
        <taxon>Bacillati</taxon>
        <taxon>Actinomycetota</taxon>
        <taxon>Actinomycetes</taxon>
        <taxon>Actinomycetales</taxon>
        <taxon>Actinomycetaceae</taxon>
        <taxon>Trueperella</taxon>
    </lineage>
</organism>
<protein>
    <submittedName>
        <fullName evidence="1">Uncharacterized protein</fullName>
    </submittedName>
</protein>
<name>A0A7M1QSY1_9ACTO</name>
<evidence type="ECO:0000313" key="2">
    <source>
        <dbReference type="Proteomes" id="UP000595053"/>
    </source>
</evidence>
<keyword evidence="2" id="KW-1185">Reference proteome</keyword>
<sequence>MQFLAKGVRLTKDNTLRDVTISTTDYEVAVYNDFSVDDTGTMVLDHATTVGQIYLAADGEVKNIRVEANDVHVKQADVRGAAISYTVTASTYSKAD</sequence>
<gene>
    <name evidence="1" type="ORF">INS88_06635</name>
</gene>
<dbReference type="EMBL" id="CP063213">
    <property type="protein sequence ID" value="QOR44966.1"/>
    <property type="molecule type" value="Genomic_DNA"/>
</dbReference>
<dbReference type="Proteomes" id="UP000595053">
    <property type="component" value="Chromosome"/>
</dbReference>